<sequence length="586" mass="62827">MNKLITRLALSITLAGGMLLPATQATAQKQLVASDLQLVEAPALREASQLRAGRAGDLVNLKTSKYVAKDINGKEHDIDAILKSGKAIMIDFSAVWCGPCWMLHTSGVLERLYSKFGPEGTNQIELFWVGADSRSTISAIKGKGGGTQGDWTKDSKGNLVPYPLFSDPKMASTLGIDVTGFPTLVLVGPGNKWIACRGEVETSDSDFKQFTGLLALFMKEEDKPQGVTFAGVTDLYVGETHKLKVSYSTVAPVTKIEWKAPEGITLKKVSDEEYQVTANKLGTYEIEATVTNKNGSATGKVTVTVSDPISSYPFFSAMDVKDKLDKGWRSIDHDGDGFGFDSFMGKGLLDRLGLKFNDPNYKPGAESSADYLISWGTFFPTETQPGKNGGVSFSGSTIEPDNELLSAPLVIPADAAKPTFSCYISSFFQANKSDELKVMVSELNGTPVELLAPQAPIGGDWKLISADLSAYKGKTILLSLIPVVNGESGIGVDQIRVTMDGTTDVEAPTLNVQTTLYPNPASDYVTVKTRVGSSIEIFATDGALLSTTQAKGEETTVALAQLPAGRYLVRITSLEGEIVLRPLIIK</sequence>
<dbReference type="HOGENOM" id="CLU_465279_0_0_10"/>
<dbReference type="eggNOG" id="COG0526">
    <property type="taxonomic scope" value="Bacteria"/>
</dbReference>
<evidence type="ECO:0000256" key="1">
    <source>
        <dbReference type="SAM" id="SignalP"/>
    </source>
</evidence>
<dbReference type="AlphaFoldDB" id="F4KM07"/>
<dbReference type="Pfam" id="PF18962">
    <property type="entry name" value="Por_Secre_tail"/>
    <property type="match status" value="1"/>
</dbReference>
<protein>
    <submittedName>
        <fullName evidence="3">Thioredoxin domain-containing protein</fullName>
    </submittedName>
</protein>
<gene>
    <name evidence="3" type="ordered locus">Poras_0241</name>
</gene>
<dbReference type="STRING" id="879243.Poras_0241"/>
<dbReference type="NCBIfam" id="TIGR04183">
    <property type="entry name" value="Por_Secre_tail"/>
    <property type="match status" value="1"/>
</dbReference>
<feature type="domain" description="Secretion system C-terminal sorting" evidence="2">
    <location>
        <begin position="516"/>
        <end position="585"/>
    </location>
</feature>
<evidence type="ECO:0000259" key="2">
    <source>
        <dbReference type="Pfam" id="PF18962"/>
    </source>
</evidence>
<dbReference type="SUPFAM" id="SSF49299">
    <property type="entry name" value="PKD domain"/>
    <property type="match status" value="1"/>
</dbReference>
<keyword evidence="1" id="KW-0732">Signal</keyword>
<feature type="signal peptide" evidence="1">
    <location>
        <begin position="1"/>
        <end position="27"/>
    </location>
</feature>
<dbReference type="Gene3D" id="3.40.30.10">
    <property type="entry name" value="Glutaredoxin"/>
    <property type="match status" value="1"/>
</dbReference>
<dbReference type="SUPFAM" id="SSF52833">
    <property type="entry name" value="Thioredoxin-like"/>
    <property type="match status" value="1"/>
</dbReference>
<keyword evidence="4" id="KW-1185">Reference proteome</keyword>
<name>F4KM07_PORAD</name>
<dbReference type="InterPro" id="IPR026444">
    <property type="entry name" value="Secre_tail"/>
</dbReference>
<dbReference type="RefSeq" id="WP_004330560.1">
    <property type="nucleotide sequence ID" value="NC_015501.1"/>
</dbReference>
<accession>F4KM07</accession>
<dbReference type="KEGG" id="pah:Poras_0241"/>
<dbReference type="OrthoDB" id="1011839at2"/>
<organism evidence="3 4">
    <name type="scientific">Porphyromonas asaccharolytica (strain ATCC 25260 / DSM 20707 / BCRC 10618 / CCUG 7834 / JCM 6326 / LMG 13178 / VPI 4198 / B440)</name>
    <name type="common">Bacteroides asaccharolyticus</name>
    <dbReference type="NCBI Taxonomy" id="879243"/>
    <lineage>
        <taxon>Bacteria</taxon>
        <taxon>Pseudomonadati</taxon>
        <taxon>Bacteroidota</taxon>
        <taxon>Bacteroidia</taxon>
        <taxon>Bacteroidales</taxon>
        <taxon>Porphyromonadaceae</taxon>
        <taxon>Porphyromonas</taxon>
    </lineage>
</organism>
<evidence type="ECO:0000313" key="3">
    <source>
        <dbReference type="EMBL" id="AEE12195.1"/>
    </source>
</evidence>
<feature type="chain" id="PRO_5005676696" evidence="1">
    <location>
        <begin position="28"/>
        <end position="586"/>
    </location>
</feature>
<dbReference type="InterPro" id="IPR035986">
    <property type="entry name" value="PKD_dom_sf"/>
</dbReference>
<proteinExistence type="predicted"/>
<dbReference type="InterPro" id="IPR036249">
    <property type="entry name" value="Thioredoxin-like_sf"/>
</dbReference>
<reference evidence="4" key="1">
    <citation type="submission" date="2011-04" db="EMBL/GenBank/DDBJ databases">
        <title>The complete genome of Porphyromonas asaccharolytica DSM 20707.</title>
        <authorList>
            <person name="Lucas S."/>
            <person name="Han J."/>
            <person name="Lapidus A."/>
            <person name="Bruce D."/>
            <person name="Goodwin L."/>
            <person name="Pitluck S."/>
            <person name="Peters L."/>
            <person name="Kyrpides N."/>
            <person name="Mavromatis K."/>
            <person name="Ivanova N."/>
            <person name="Ovchinnikova G."/>
            <person name="Pagani I."/>
            <person name="Lu M."/>
            <person name="Detter J.C."/>
            <person name="Tapia R."/>
            <person name="Han C."/>
            <person name="Land M."/>
            <person name="Hauser L."/>
            <person name="Markowitz V."/>
            <person name="Cheng J.-F."/>
            <person name="Hugenholtz P."/>
            <person name="Woyke T."/>
            <person name="Wu D."/>
            <person name="Gronow S."/>
            <person name="Wellnitz S."/>
            <person name="Brambilla E."/>
            <person name="Klenk H.-P."/>
            <person name="Eisen J.A."/>
        </authorList>
    </citation>
    <scope>NUCLEOTIDE SEQUENCE [LARGE SCALE GENOMIC DNA]</scope>
    <source>
        <strain evidence="4">ATCC 25260 / DSM 20707 / VPI 4198</strain>
    </source>
</reference>
<dbReference type="Gene3D" id="2.60.120.200">
    <property type="match status" value="1"/>
</dbReference>
<dbReference type="EMBL" id="CP002689">
    <property type="protein sequence ID" value="AEE12195.1"/>
    <property type="molecule type" value="Genomic_DNA"/>
</dbReference>
<evidence type="ECO:0000313" key="4">
    <source>
        <dbReference type="Proteomes" id="UP000006545"/>
    </source>
</evidence>
<dbReference type="Proteomes" id="UP000006545">
    <property type="component" value="Chromosome"/>
</dbReference>